<dbReference type="PIRSF" id="PIRSF006404">
    <property type="entry name" value="UCP006404_Pept_M50_CBS"/>
    <property type="match status" value="1"/>
</dbReference>
<dbReference type="SMART" id="SM00116">
    <property type="entry name" value="CBS"/>
    <property type="match status" value="2"/>
</dbReference>
<dbReference type="AlphaFoldDB" id="A0A5C6CS70"/>
<reference evidence="19 20" key="1">
    <citation type="submission" date="2019-02" db="EMBL/GenBank/DDBJ databases">
        <title>Deep-cultivation of Planctomycetes and their phenomic and genomic characterization uncovers novel biology.</title>
        <authorList>
            <person name="Wiegand S."/>
            <person name="Jogler M."/>
            <person name="Boedeker C."/>
            <person name="Pinto D."/>
            <person name="Vollmers J."/>
            <person name="Rivas-Marin E."/>
            <person name="Kohn T."/>
            <person name="Peeters S.H."/>
            <person name="Heuer A."/>
            <person name="Rast P."/>
            <person name="Oberbeckmann S."/>
            <person name="Bunk B."/>
            <person name="Jeske O."/>
            <person name="Meyerdierks A."/>
            <person name="Storesund J.E."/>
            <person name="Kallscheuer N."/>
            <person name="Luecker S."/>
            <person name="Lage O.M."/>
            <person name="Pohl T."/>
            <person name="Merkel B.J."/>
            <person name="Hornburger P."/>
            <person name="Mueller R.-W."/>
            <person name="Bruemmer F."/>
            <person name="Labrenz M."/>
            <person name="Spormann A.M."/>
            <person name="Op Den Camp H."/>
            <person name="Overmann J."/>
            <person name="Amann R."/>
            <person name="Jetten M.S.M."/>
            <person name="Mascher T."/>
            <person name="Medema M.H."/>
            <person name="Devos D.P."/>
            <person name="Kaster A.-K."/>
            <person name="Ovreas L."/>
            <person name="Rohde M."/>
            <person name="Galperin M.Y."/>
            <person name="Jogler C."/>
        </authorList>
    </citation>
    <scope>NUCLEOTIDE SEQUENCE [LARGE SCALE GENOMIC DNA]</scope>
    <source>
        <strain evidence="19 20">Pla52o</strain>
    </source>
</reference>
<evidence type="ECO:0000256" key="7">
    <source>
        <dbReference type="ARBA" id="ARBA00022737"/>
    </source>
</evidence>
<dbReference type="PANTHER" id="PTHR39188:SF3">
    <property type="entry name" value="STAGE IV SPORULATION PROTEIN FB"/>
    <property type="match status" value="1"/>
</dbReference>
<evidence type="ECO:0000256" key="8">
    <source>
        <dbReference type="ARBA" id="ARBA00022801"/>
    </source>
</evidence>
<gene>
    <name evidence="19" type="primary">rip3_1</name>
    <name evidence="19" type="ORF">Pla52o_01240</name>
</gene>
<evidence type="ECO:0000313" key="19">
    <source>
        <dbReference type="EMBL" id="TWU26271.1"/>
    </source>
</evidence>
<feature type="transmembrane region" description="Helical" evidence="14">
    <location>
        <begin position="12"/>
        <end position="33"/>
    </location>
</feature>
<keyword evidence="6 14" id="KW-0479">Metal-binding</keyword>
<keyword evidence="10 14" id="KW-1133">Transmembrane helix</keyword>
<dbReference type="InterPro" id="IPR046342">
    <property type="entry name" value="CBS_dom_sf"/>
</dbReference>
<keyword evidence="20" id="KW-1185">Reference proteome</keyword>
<evidence type="ECO:0000256" key="6">
    <source>
        <dbReference type="ARBA" id="ARBA00022723"/>
    </source>
</evidence>
<keyword evidence="7" id="KW-0677">Repeat</keyword>
<dbReference type="Pfam" id="PF00571">
    <property type="entry name" value="CBS"/>
    <property type="match status" value="2"/>
</dbReference>
<keyword evidence="9 14" id="KW-0862">Zinc</keyword>
<dbReference type="GO" id="GO:0005886">
    <property type="term" value="C:plasma membrane"/>
    <property type="evidence" value="ECO:0007669"/>
    <property type="project" value="UniProtKB-SubCell"/>
</dbReference>
<dbReference type="GO" id="GO:0046872">
    <property type="term" value="F:metal ion binding"/>
    <property type="evidence" value="ECO:0007669"/>
    <property type="project" value="UniProtKB-UniRule"/>
</dbReference>
<evidence type="ECO:0000256" key="10">
    <source>
        <dbReference type="ARBA" id="ARBA00022989"/>
    </source>
</evidence>
<feature type="binding site" evidence="16">
    <location>
        <position position="59"/>
    </location>
    <ligand>
        <name>Zn(2+)</name>
        <dbReference type="ChEBI" id="CHEBI:29105"/>
        <note>catalytic</note>
    </ligand>
</feature>
<dbReference type="PANTHER" id="PTHR39188">
    <property type="entry name" value="MEMBRANE-ASSOCIATED ZINC METALLOPROTEASE M50B"/>
    <property type="match status" value="1"/>
</dbReference>
<feature type="transmembrane region" description="Helical" evidence="14">
    <location>
        <begin position="183"/>
        <end position="216"/>
    </location>
</feature>
<evidence type="ECO:0000256" key="4">
    <source>
        <dbReference type="ARBA" id="ARBA00022670"/>
    </source>
</evidence>
<dbReference type="RefSeq" id="WP_146592658.1">
    <property type="nucleotide sequence ID" value="NZ_SJPT01000001.1"/>
</dbReference>
<feature type="transmembrane region" description="Helical" evidence="14">
    <location>
        <begin position="39"/>
        <end position="58"/>
    </location>
</feature>
<dbReference type="Gene3D" id="3.10.580.10">
    <property type="entry name" value="CBS-domain"/>
    <property type="match status" value="1"/>
</dbReference>
<feature type="transmembrane region" description="Helical" evidence="14">
    <location>
        <begin position="99"/>
        <end position="123"/>
    </location>
</feature>
<keyword evidence="13 14" id="KW-0472">Membrane</keyword>
<evidence type="ECO:0000256" key="15">
    <source>
        <dbReference type="PIRSR" id="PIRSR006404-1"/>
    </source>
</evidence>
<dbReference type="Pfam" id="PF02163">
    <property type="entry name" value="Peptidase_M50"/>
    <property type="match status" value="2"/>
</dbReference>
<keyword evidence="4 14" id="KW-0645">Protease</keyword>
<accession>A0A5C6CS70</accession>
<dbReference type="CDD" id="cd06164">
    <property type="entry name" value="S2P-M50_SpoIVFB_CBS"/>
    <property type="match status" value="1"/>
</dbReference>
<comment type="subcellular location">
    <subcellularLocation>
        <location evidence="1 14">Cell membrane</location>
        <topology evidence="1 14">Multi-pass membrane protein</topology>
    </subcellularLocation>
</comment>
<evidence type="ECO:0000256" key="13">
    <source>
        <dbReference type="ARBA" id="ARBA00023136"/>
    </source>
</evidence>
<dbReference type="GO" id="GO:0008237">
    <property type="term" value="F:metallopeptidase activity"/>
    <property type="evidence" value="ECO:0007669"/>
    <property type="project" value="UniProtKB-UniRule"/>
</dbReference>
<evidence type="ECO:0000256" key="1">
    <source>
        <dbReference type="ARBA" id="ARBA00004651"/>
    </source>
</evidence>
<comment type="cofactor">
    <cofactor evidence="14 16">
        <name>Zn(2+)</name>
        <dbReference type="ChEBI" id="CHEBI:29105"/>
    </cofactor>
    <text evidence="14 16">Binds 1 zinc ion per subunit.</text>
</comment>
<evidence type="ECO:0000256" key="12">
    <source>
        <dbReference type="ARBA" id="ARBA00023122"/>
    </source>
</evidence>
<keyword evidence="3 14" id="KW-1003">Cell membrane</keyword>
<dbReference type="InterPro" id="IPR016483">
    <property type="entry name" value="UCP006404_Pept_M50_CBS"/>
</dbReference>
<dbReference type="OrthoDB" id="9800627at2"/>
<dbReference type="PROSITE" id="PS51371">
    <property type="entry name" value="CBS"/>
    <property type="match status" value="1"/>
</dbReference>
<dbReference type="InterPro" id="IPR008915">
    <property type="entry name" value="Peptidase_M50"/>
</dbReference>
<evidence type="ECO:0000256" key="2">
    <source>
        <dbReference type="ARBA" id="ARBA00007931"/>
    </source>
</evidence>
<keyword evidence="8 14" id="KW-0378">Hydrolase</keyword>
<evidence type="ECO:0000256" key="5">
    <source>
        <dbReference type="ARBA" id="ARBA00022692"/>
    </source>
</evidence>
<dbReference type="EMBL" id="SJPT01000001">
    <property type="protein sequence ID" value="TWU26271.1"/>
    <property type="molecule type" value="Genomic_DNA"/>
</dbReference>
<feature type="active site" evidence="15">
    <location>
        <position position="60"/>
    </location>
</feature>
<organism evidence="19 20">
    <name type="scientific">Novipirellula galeiformis</name>
    <dbReference type="NCBI Taxonomy" id="2528004"/>
    <lineage>
        <taxon>Bacteria</taxon>
        <taxon>Pseudomonadati</taxon>
        <taxon>Planctomycetota</taxon>
        <taxon>Planctomycetia</taxon>
        <taxon>Pirellulales</taxon>
        <taxon>Pirellulaceae</taxon>
        <taxon>Novipirellula</taxon>
    </lineage>
</organism>
<dbReference type="GO" id="GO:0006508">
    <property type="term" value="P:proteolysis"/>
    <property type="evidence" value="ECO:0007669"/>
    <property type="project" value="UniProtKB-KW"/>
</dbReference>
<evidence type="ECO:0000256" key="14">
    <source>
        <dbReference type="PIRNR" id="PIRNR006404"/>
    </source>
</evidence>
<comment type="similarity">
    <text evidence="2 14">Belongs to the peptidase M50B family.</text>
</comment>
<proteinExistence type="inferred from homology"/>
<comment type="caution">
    <text evidence="19">The sequence shown here is derived from an EMBL/GenBank/DDBJ whole genome shotgun (WGS) entry which is preliminary data.</text>
</comment>
<evidence type="ECO:0000256" key="16">
    <source>
        <dbReference type="PIRSR" id="PIRSR006404-2"/>
    </source>
</evidence>
<keyword evidence="5 14" id="KW-0812">Transmembrane</keyword>
<name>A0A5C6CS70_9BACT</name>
<keyword evidence="12 17" id="KW-0129">CBS domain</keyword>
<feature type="transmembrane region" description="Helical" evidence="14">
    <location>
        <begin position="143"/>
        <end position="162"/>
    </location>
</feature>
<dbReference type="Proteomes" id="UP000316304">
    <property type="component" value="Unassembled WGS sequence"/>
</dbReference>
<evidence type="ECO:0000256" key="3">
    <source>
        <dbReference type="ARBA" id="ARBA00022475"/>
    </source>
</evidence>
<evidence type="ECO:0000256" key="9">
    <source>
        <dbReference type="ARBA" id="ARBA00022833"/>
    </source>
</evidence>
<evidence type="ECO:0000256" key="11">
    <source>
        <dbReference type="ARBA" id="ARBA00023049"/>
    </source>
</evidence>
<feature type="binding site" evidence="16">
    <location>
        <position position="63"/>
    </location>
    <ligand>
        <name>Zn(2+)</name>
        <dbReference type="ChEBI" id="CHEBI:29105"/>
        <note>catalytic</note>
    </ligand>
</feature>
<dbReference type="InterPro" id="IPR000644">
    <property type="entry name" value="CBS_dom"/>
</dbReference>
<protein>
    <recommendedName>
        <fullName evidence="14">Zinc metalloprotease</fullName>
    </recommendedName>
</protein>
<dbReference type="SUPFAM" id="SSF54631">
    <property type="entry name" value="CBS-domain pair"/>
    <property type="match status" value="1"/>
</dbReference>
<sequence>MNGSFKLARIAGIDVFIHWTFAILIAWLIGIHVLQGNSLVVAITGIGFVLAIFGCVVLHEFGHALTARHYGIRTRDITLLPIGGVARLERMPEDPKQELLVALAGPAVNVVIAALLMIPVYLGSGVSSLSDVPRLGSGFLEKLLYVNIVLVVFNLLPAFPMDGGRVLRALLAQRMDYVRATQAAASVGQIMAIGFGILGLFFNPFLLFIALFVYIGAQQEAQMAQMRSLLAGVPVREAMVTQFRTVAYDTRLEDVVQELLEGQQQDFPVVNQGKFLGILTRSDLVAALAEGRQDTLVTSIMREGCGTVDERDMLQDTFLRMQQAECSTMPVVRDERLTGIITLENIGEWMMIQSAIRKGKSRQHVDNIYRP</sequence>
<evidence type="ECO:0000256" key="17">
    <source>
        <dbReference type="PROSITE-ProRule" id="PRU00703"/>
    </source>
</evidence>
<evidence type="ECO:0000259" key="18">
    <source>
        <dbReference type="PROSITE" id="PS51371"/>
    </source>
</evidence>
<feature type="binding site" evidence="16">
    <location>
        <position position="162"/>
    </location>
    <ligand>
        <name>Zn(2+)</name>
        <dbReference type="ChEBI" id="CHEBI:29105"/>
        <note>catalytic</note>
    </ligand>
</feature>
<evidence type="ECO:0000313" key="20">
    <source>
        <dbReference type="Proteomes" id="UP000316304"/>
    </source>
</evidence>
<feature type="domain" description="CBS" evidence="18">
    <location>
        <begin position="239"/>
        <end position="295"/>
    </location>
</feature>
<keyword evidence="11 14" id="KW-0482">Metalloprotease</keyword>